<dbReference type="RefSeq" id="WP_188244916.1">
    <property type="nucleotide sequence ID" value="NZ_JABTCF010000012.1"/>
</dbReference>
<dbReference type="Gene3D" id="1.20.120.450">
    <property type="entry name" value="dinb family like domain"/>
    <property type="match status" value="1"/>
</dbReference>
<evidence type="ECO:0000313" key="2">
    <source>
        <dbReference type="EMBL" id="MBD0779465.1"/>
    </source>
</evidence>
<dbReference type="EMBL" id="JABTCF010000012">
    <property type="protein sequence ID" value="MBD0779465.1"/>
    <property type="molecule type" value="Genomic_DNA"/>
</dbReference>
<protein>
    <submittedName>
        <fullName evidence="2">DinB family protein</fullName>
    </submittedName>
</protein>
<evidence type="ECO:0000313" key="3">
    <source>
        <dbReference type="Proteomes" id="UP001166021"/>
    </source>
</evidence>
<dbReference type="SUPFAM" id="SSF109854">
    <property type="entry name" value="DinB/YfiT-like putative metalloenzymes"/>
    <property type="match status" value="1"/>
</dbReference>
<evidence type="ECO:0000259" key="1">
    <source>
        <dbReference type="Pfam" id="PF12867"/>
    </source>
</evidence>
<accession>A0ABR7V677</accession>
<name>A0ABR7V677_9FLAO</name>
<dbReference type="InterPro" id="IPR034660">
    <property type="entry name" value="DinB/YfiT-like"/>
</dbReference>
<feature type="domain" description="DinB-like" evidence="1">
    <location>
        <begin position="10"/>
        <end position="143"/>
    </location>
</feature>
<sequence length="155" mass="17670">MERLINITLQNRKALYSVLTKTPKELLLKIPSGYRNNIWWNIAHVVVTQQLLVYKLSGLDMKVPDVLVDKFRKGTVPDGKATDEELDIIKGFLFSSIEWTQEDYENGAFKNFNEYTTSANVTLKNVEDAIAFNLFHEGLHLGVVLSLEKVLLAED</sequence>
<keyword evidence="3" id="KW-1185">Reference proteome</keyword>
<comment type="caution">
    <text evidence="2">The sequence shown here is derived from an EMBL/GenBank/DDBJ whole genome shotgun (WGS) entry which is preliminary data.</text>
</comment>
<proteinExistence type="predicted"/>
<dbReference type="Pfam" id="PF12867">
    <property type="entry name" value="DinB_2"/>
    <property type="match status" value="1"/>
</dbReference>
<gene>
    <name evidence="2" type="ORF">HPE56_16820</name>
</gene>
<dbReference type="InterPro" id="IPR024775">
    <property type="entry name" value="DinB-like"/>
</dbReference>
<dbReference type="Proteomes" id="UP001166021">
    <property type="component" value="Unassembled WGS sequence"/>
</dbReference>
<organism evidence="2 3">
    <name type="scientific">Maribacter aquimaris</name>
    <dbReference type="NCBI Taxonomy" id="2737171"/>
    <lineage>
        <taxon>Bacteria</taxon>
        <taxon>Pseudomonadati</taxon>
        <taxon>Bacteroidota</taxon>
        <taxon>Flavobacteriia</taxon>
        <taxon>Flavobacteriales</taxon>
        <taxon>Flavobacteriaceae</taxon>
        <taxon>Maribacter</taxon>
    </lineage>
</organism>
<reference evidence="2" key="1">
    <citation type="submission" date="2020-05" db="EMBL/GenBank/DDBJ databases">
        <title>The draft genome sequence of Maribacter sp. ANRC-HE7.</title>
        <authorList>
            <person name="Mu L."/>
        </authorList>
    </citation>
    <scope>NUCLEOTIDE SEQUENCE</scope>
    <source>
        <strain evidence="2">ANRC-HE7</strain>
    </source>
</reference>